<dbReference type="AlphaFoldDB" id="I4EGJ1"/>
<protein>
    <submittedName>
        <fullName evidence="1">Uncharacterized protein</fullName>
    </submittedName>
</protein>
<comment type="caution">
    <text evidence="1">The sequence shown here is derived from an EMBL/GenBank/DDBJ whole genome shotgun (WGS) entry which is preliminary data.</text>
</comment>
<evidence type="ECO:0000313" key="2">
    <source>
        <dbReference type="Proteomes" id="UP000004221"/>
    </source>
</evidence>
<reference evidence="1 2" key="1">
    <citation type="journal article" date="2012" name="ISME J.">
        <title>Nitrification expanded: discovery, physiology and genomics of a nitrite-oxidizing bacterium from the phylum Chloroflexi.</title>
        <authorList>
            <person name="Sorokin D.Y."/>
            <person name="Lucker S."/>
            <person name="Vejmelkova D."/>
            <person name="Kostrikina N.A."/>
            <person name="Kleerebezem R."/>
            <person name="Rijpstra W.I."/>
            <person name="Damste J.S."/>
            <person name="Le Paslier D."/>
            <person name="Muyzer G."/>
            <person name="Wagner M."/>
            <person name="van Loosdrecht M.C."/>
            <person name="Daims H."/>
        </authorList>
    </citation>
    <scope>NUCLEOTIDE SEQUENCE [LARGE SCALE GENOMIC DNA]</scope>
    <source>
        <strain evidence="2">none</strain>
    </source>
</reference>
<evidence type="ECO:0000313" key="1">
    <source>
        <dbReference type="EMBL" id="CCF83803.1"/>
    </source>
</evidence>
<dbReference type="EMBL" id="CAGS01000194">
    <property type="protein sequence ID" value="CCF83803.1"/>
    <property type="molecule type" value="Genomic_DNA"/>
</dbReference>
<accession>I4EGJ1</accession>
<keyword evidence="2" id="KW-1185">Reference proteome</keyword>
<sequence length="26" mass="2933">MLAISEEFPLALPPSQIFQSQTLKDE</sequence>
<name>I4EGJ1_9BACT</name>
<dbReference type="Proteomes" id="UP000004221">
    <property type="component" value="Unassembled WGS sequence"/>
</dbReference>
<organism evidence="1 2">
    <name type="scientific">Nitrolancea hollandica Lb</name>
    <dbReference type="NCBI Taxonomy" id="1129897"/>
    <lineage>
        <taxon>Bacteria</taxon>
        <taxon>Pseudomonadati</taxon>
        <taxon>Thermomicrobiota</taxon>
        <taxon>Thermomicrobia</taxon>
        <taxon>Sphaerobacterales</taxon>
        <taxon>Sphaerobacterineae</taxon>
        <taxon>Sphaerobacteraceae</taxon>
        <taxon>Nitrolancea</taxon>
    </lineage>
</organism>
<gene>
    <name evidence="1" type="ORF">NITHO_2730004</name>
</gene>
<proteinExistence type="predicted"/>